<protein>
    <submittedName>
        <fullName evidence="1">Uncharacterized protein</fullName>
    </submittedName>
</protein>
<reference evidence="1 2" key="3">
    <citation type="journal article" date="2015" name="Genome Announc.">
        <title>Draft Genome Sequence of the Archiascomycetous Yeast Saitoella complicata.</title>
        <authorList>
            <person name="Yamauchi K."/>
            <person name="Kondo S."/>
            <person name="Hamamoto M."/>
            <person name="Takahashi Y."/>
            <person name="Ogura Y."/>
            <person name="Hayashi T."/>
            <person name="Nishida H."/>
        </authorList>
    </citation>
    <scope>NUCLEOTIDE SEQUENCE [LARGE SCALE GENOMIC DNA]</scope>
    <source>
        <strain evidence="1 2">NRRL Y-17804</strain>
    </source>
</reference>
<proteinExistence type="predicted"/>
<comment type="caution">
    <text evidence="1">The sequence shown here is derived from an EMBL/GenBank/DDBJ whole genome shotgun (WGS) entry which is preliminary data.</text>
</comment>
<evidence type="ECO:0000313" key="1">
    <source>
        <dbReference type="EMBL" id="GAO52788.1"/>
    </source>
</evidence>
<dbReference type="AlphaFoldDB" id="A0A0E9NSP8"/>
<keyword evidence="2" id="KW-1185">Reference proteome</keyword>
<reference evidence="1 2" key="1">
    <citation type="journal article" date="2011" name="J. Gen. Appl. Microbiol.">
        <title>Draft genome sequencing of the enigmatic yeast Saitoella complicata.</title>
        <authorList>
            <person name="Nishida H."/>
            <person name="Hamamoto M."/>
            <person name="Sugiyama J."/>
        </authorList>
    </citation>
    <scope>NUCLEOTIDE SEQUENCE [LARGE SCALE GENOMIC DNA]</scope>
    <source>
        <strain evidence="1 2">NRRL Y-17804</strain>
    </source>
</reference>
<organism evidence="1 2">
    <name type="scientific">Saitoella complicata (strain BCRC 22490 / CBS 7301 / JCM 7358 / NBRC 10748 / NRRL Y-17804)</name>
    <dbReference type="NCBI Taxonomy" id="698492"/>
    <lineage>
        <taxon>Eukaryota</taxon>
        <taxon>Fungi</taxon>
        <taxon>Dikarya</taxon>
        <taxon>Ascomycota</taxon>
        <taxon>Taphrinomycotina</taxon>
        <taxon>Taphrinomycotina incertae sedis</taxon>
        <taxon>Saitoella</taxon>
    </lineage>
</organism>
<accession>A0A0E9NSP8</accession>
<reference evidence="1 2" key="2">
    <citation type="journal article" date="2014" name="J. Gen. Appl. Microbiol.">
        <title>The early diverging ascomycetous budding yeast Saitoella complicata has three histone deacetylases belonging to the Clr6, Hos2, and Rpd3 lineages.</title>
        <authorList>
            <person name="Nishida H."/>
            <person name="Matsumoto T."/>
            <person name="Kondo S."/>
            <person name="Hamamoto M."/>
            <person name="Yoshikawa H."/>
        </authorList>
    </citation>
    <scope>NUCLEOTIDE SEQUENCE [LARGE SCALE GENOMIC DNA]</scope>
    <source>
        <strain evidence="1 2">NRRL Y-17804</strain>
    </source>
</reference>
<name>A0A0E9NSP8_SAICN</name>
<gene>
    <name evidence="1" type="ORF">G7K_6855-t1</name>
</gene>
<sequence>MSSFIRLEDQVHMLIKPVPRLQLQPRFITIRLAYAHMINIEVSCDRRRTRGGVCLSLVAAVKVALDRLILSR</sequence>
<dbReference type="EMBL" id="BACD03000087">
    <property type="protein sequence ID" value="GAO52788.1"/>
    <property type="molecule type" value="Genomic_DNA"/>
</dbReference>
<dbReference type="Proteomes" id="UP000033140">
    <property type="component" value="Unassembled WGS sequence"/>
</dbReference>
<evidence type="ECO:0000313" key="2">
    <source>
        <dbReference type="Proteomes" id="UP000033140"/>
    </source>
</evidence>